<dbReference type="Pfam" id="PF01049">
    <property type="entry name" value="CADH_Y-type_LIR"/>
    <property type="match status" value="1"/>
</dbReference>
<feature type="domain" description="Cadherin" evidence="17">
    <location>
        <begin position="427"/>
        <end position="540"/>
    </location>
</feature>
<evidence type="ECO:0000256" key="2">
    <source>
        <dbReference type="ARBA" id="ARBA00004568"/>
    </source>
</evidence>
<dbReference type="GO" id="GO:0034332">
    <property type="term" value="P:adherens junction organization"/>
    <property type="evidence" value="ECO:0007669"/>
    <property type="project" value="TreeGrafter"/>
</dbReference>
<dbReference type="InterPro" id="IPR002126">
    <property type="entry name" value="Cadherin-like_dom"/>
</dbReference>
<evidence type="ECO:0000256" key="14">
    <source>
        <dbReference type="RuleBase" id="RU003318"/>
    </source>
</evidence>
<keyword evidence="3" id="KW-1003">Cell membrane</keyword>
<dbReference type="InterPro" id="IPR039808">
    <property type="entry name" value="Cadherin"/>
</dbReference>
<organism evidence="18">
    <name type="scientific">Callorhinchus milii</name>
    <name type="common">Ghost shark</name>
    <dbReference type="NCBI Taxonomy" id="7868"/>
    <lineage>
        <taxon>Eukaryota</taxon>
        <taxon>Metazoa</taxon>
        <taxon>Chordata</taxon>
        <taxon>Craniata</taxon>
        <taxon>Vertebrata</taxon>
        <taxon>Chondrichthyes</taxon>
        <taxon>Holocephali</taxon>
        <taxon>Chimaeriformes</taxon>
        <taxon>Callorhinchidae</taxon>
        <taxon>Callorhinchus</taxon>
    </lineage>
</organism>
<dbReference type="GO" id="GO:0005509">
    <property type="term" value="F:calcium ion binding"/>
    <property type="evidence" value="ECO:0007669"/>
    <property type="project" value="UniProtKB-UniRule"/>
</dbReference>
<dbReference type="InterPro" id="IPR027397">
    <property type="entry name" value="Catenin-bd_sf"/>
</dbReference>
<evidence type="ECO:0000256" key="9">
    <source>
        <dbReference type="ARBA" id="ARBA00022949"/>
    </source>
</evidence>
<evidence type="ECO:0000256" key="1">
    <source>
        <dbReference type="ARBA" id="ARBA00004251"/>
    </source>
</evidence>
<accession>V9K9F2</accession>
<feature type="domain" description="Cadherin" evidence="17">
    <location>
        <begin position="206"/>
        <end position="310"/>
    </location>
</feature>
<dbReference type="GO" id="GO:0016477">
    <property type="term" value="P:cell migration"/>
    <property type="evidence" value="ECO:0007669"/>
    <property type="project" value="TreeGrafter"/>
</dbReference>
<sequence length="1098" mass="120461">MVKFHNCGQNIQLSTSDKRFVIHHDGSVRATRLQTISSVYRFQVIAKDLKTRETFEAHVNLHPSENHLIHRKHKIMKRSPEIIYFPKKSISRWQKREWIIPPLDIMENELPNKNPIAIIRSDYEDNGIKVTYKISGKGVTEQPIGLFVIDPITGELNVTQSIDRETYPNFTLIGEAFELHSNRQLEQKLDLIIRILDANDNSPEFSLEVMECSIAELSSVGTIVLQLNATDKDIGKNAKIAYKLLSATNSFWIQQSGAVKVNIANLDRETKNMYSIIVEARDDAGSSNGLTSTATVHIKITDVNDNVPKCEKNEFEQDVMENLRIGEALRIKVFDLDQEFTDNWLAKFIIIKGNENGYFRIDVDNKTNEGILVVQKELDYEEMQEIQLVVKLVNQAAYHSSVSTVDQASTITVKLHVKDQKEGFKFKPIRWIVNRTETTKTTTFTNEVLGKYVAVSADSGKESSQTTYAKHVDQANWVTVNSVTGEITLIKPLDRESKYVVDGKYIVTILAINHESSISTTSTGTIILNVEDSNDNVPIIQDLEPCICDKTKMIKITAVDIDQVPNSVPFTFQLGKDQINKWKIGRADATSMQLIPLFDLWPGSFDVPIKVQDRQGAGSMQNVRIRVVECDDAPTYGVCAAKSVQRFTALGGSAIGLMLLGFLLLLLIPMLLLFCKFGSDHSGKFEQIPSEPVWNLPIQDVEGPEPVDPGECGIGLINGSCAVNGSSAYIGSGAYIGSDAYIGSGLYGGGGGVGGLGGVGGGVGGRGGGGGGFTITETSIIGDNHNHNHSVIFIPGGHKDSSSQCIGQTIQSQVGYQSTKIGRSDRYCESSIEKYFNEKLYGSAAKTEAFARDTLLVYNYEGLGSLAGSIDDLHEGEVQDLSFLDDLGPSFKTLASICTGTFESEISTVNTNTVSETSVIQEGWSSSTAGKMHTNADMLQPMHIKVITPPKQVVVTTRIESPMEIMPQVIQGPDVTNLFINKNVVSKSVHASGQEFHGMTGLPGAGIGYQELVSQSTSTFHPGGMQEAAIVVEPQTFVQKNVILNRSTNSPRREMQSVQFGTESENQSNVMFTNRSVQSGEVSHSTVTKVVKTASLLQ</sequence>
<dbReference type="InterPro" id="IPR015919">
    <property type="entry name" value="Cadherin-like_sf"/>
</dbReference>
<evidence type="ECO:0000256" key="3">
    <source>
        <dbReference type="ARBA" id="ARBA00022475"/>
    </source>
</evidence>
<dbReference type="CDD" id="cd11304">
    <property type="entry name" value="Cadherin_repeat"/>
    <property type="match status" value="4"/>
</dbReference>
<keyword evidence="5" id="KW-0732">Signal</keyword>
<feature type="domain" description="Cadherin" evidence="17">
    <location>
        <begin position="551"/>
        <end position="636"/>
    </location>
</feature>
<dbReference type="FunFam" id="2.60.40.60:FF:000033">
    <property type="entry name" value="FAT atypical cadherin 1"/>
    <property type="match status" value="1"/>
</dbReference>
<keyword evidence="10 16" id="KW-1133">Transmembrane helix</keyword>
<evidence type="ECO:0000256" key="13">
    <source>
        <dbReference type="PROSITE-ProRule" id="PRU00043"/>
    </source>
</evidence>
<evidence type="ECO:0000256" key="5">
    <source>
        <dbReference type="ARBA" id="ARBA00022729"/>
    </source>
</evidence>
<dbReference type="GO" id="GO:0030057">
    <property type="term" value="C:desmosome"/>
    <property type="evidence" value="ECO:0007669"/>
    <property type="project" value="UniProtKB-SubCell"/>
</dbReference>
<dbReference type="PROSITE" id="PS00232">
    <property type="entry name" value="CADHERIN_1"/>
    <property type="match status" value="2"/>
</dbReference>
<protein>
    <submittedName>
        <fullName evidence="18">Desmoglein-2-like protein</fullName>
    </submittedName>
</protein>
<dbReference type="FunFam" id="2.60.40.60:FF:000083">
    <property type="entry name" value="Desmoglein 1"/>
    <property type="match status" value="1"/>
</dbReference>
<dbReference type="PRINTS" id="PR01818">
    <property type="entry name" value="DESMOCADHERN"/>
</dbReference>
<dbReference type="GO" id="GO:0044331">
    <property type="term" value="P:cell-cell adhesion mediated by cadherin"/>
    <property type="evidence" value="ECO:0007669"/>
    <property type="project" value="TreeGrafter"/>
</dbReference>
<evidence type="ECO:0000256" key="11">
    <source>
        <dbReference type="ARBA" id="ARBA00023136"/>
    </source>
</evidence>
<dbReference type="PANTHER" id="PTHR24027:SF78">
    <property type="entry name" value="CADHERIN-LIKE PROTEIN 26"/>
    <property type="match status" value="1"/>
</dbReference>
<evidence type="ECO:0000256" key="16">
    <source>
        <dbReference type="SAM" id="Phobius"/>
    </source>
</evidence>
<dbReference type="GO" id="GO:0000902">
    <property type="term" value="P:cell morphogenesis"/>
    <property type="evidence" value="ECO:0007669"/>
    <property type="project" value="TreeGrafter"/>
</dbReference>
<feature type="transmembrane region" description="Helical" evidence="16">
    <location>
        <begin position="649"/>
        <end position="674"/>
    </location>
</feature>
<dbReference type="GO" id="GO:0045296">
    <property type="term" value="F:cadherin binding"/>
    <property type="evidence" value="ECO:0007669"/>
    <property type="project" value="TreeGrafter"/>
</dbReference>
<dbReference type="Gene3D" id="4.10.900.10">
    <property type="entry name" value="TCF3-CBD (Catenin binding domain)"/>
    <property type="match status" value="1"/>
</dbReference>
<dbReference type="PRINTS" id="PR00205">
    <property type="entry name" value="CADHERIN"/>
</dbReference>
<keyword evidence="8 14" id="KW-0130">Cell adhesion</keyword>
<keyword evidence="12" id="KW-0325">Glycoprotein</keyword>
<keyword evidence="7 13" id="KW-0106">Calcium</keyword>
<dbReference type="GO" id="GO:0005912">
    <property type="term" value="C:adherens junction"/>
    <property type="evidence" value="ECO:0007669"/>
    <property type="project" value="TreeGrafter"/>
</dbReference>
<keyword evidence="6" id="KW-0677">Repeat</keyword>
<evidence type="ECO:0000256" key="6">
    <source>
        <dbReference type="ARBA" id="ARBA00022737"/>
    </source>
</evidence>
<comment type="function">
    <text evidence="15">A component of desmosome cell-cell junctions which are required for positive regulation of cellular adhesion. Involved in the interaction of plaque proteins and intermediate filaments mediating cell-cell adhesion.</text>
</comment>
<feature type="domain" description="Cadherin" evidence="17">
    <location>
        <begin position="97"/>
        <end position="205"/>
    </location>
</feature>
<reference evidence="18" key="1">
    <citation type="journal article" date="2014" name="Nature">
        <title>Elephant shark genome provides unique insights into gnathostome evolution.</title>
        <authorList>
            <consortium name="International Elephant Shark Genome Sequencing Consortium"/>
            <person name="Venkatesh B."/>
            <person name="Lee A.P."/>
            <person name="Ravi V."/>
            <person name="Maurya A.K."/>
            <person name="Lian M.M."/>
            <person name="Swann J.B."/>
            <person name="Ohta Y."/>
            <person name="Flajnik M.F."/>
            <person name="Sutoh Y."/>
            <person name="Kasahara M."/>
            <person name="Hoon S."/>
            <person name="Gangu V."/>
            <person name="Roy S.W."/>
            <person name="Irimia M."/>
            <person name="Korzh V."/>
            <person name="Kondrychyn I."/>
            <person name="Lim Z.W."/>
            <person name="Tay B.H."/>
            <person name="Tohari S."/>
            <person name="Kong K.W."/>
            <person name="Ho S."/>
            <person name="Lorente-Galdos B."/>
            <person name="Quilez J."/>
            <person name="Marques-Bonet T."/>
            <person name="Raney B.J."/>
            <person name="Ingham P.W."/>
            <person name="Tay A."/>
            <person name="Hillier L.W."/>
            <person name="Minx P."/>
            <person name="Boehm T."/>
            <person name="Wilson R.K."/>
            <person name="Brenner S."/>
            <person name="Warren W.C."/>
        </authorList>
    </citation>
    <scope>NUCLEOTIDE SEQUENCE</scope>
    <source>
        <tissue evidence="18">Gills</tissue>
    </source>
</reference>
<evidence type="ECO:0000256" key="4">
    <source>
        <dbReference type="ARBA" id="ARBA00022692"/>
    </source>
</evidence>
<dbReference type="PANTHER" id="PTHR24027">
    <property type="entry name" value="CADHERIN-23"/>
    <property type="match status" value="1"/>
</dbReference>
<evidence type="ECO:0000256" key="7">
    <source>
        <dbReference type="ARBA" id="ARBA00022837"/>
    </source>
</evidence>
<evidence type="ECO:0000256" key="15">
    <source>
        <dbReference type="RuleBase" id="RU004358"/>
    </source>
</evidence>
<dbReference type="Pfam" id="PF00028">
    <property type="entry name" value="Cadherin"/>
    <property type="match status" value="4"/>
</dbReference>
<dbReference type="AlphaFoldDB" id="V9K9F2"/>
<evidence type="ECO:0000259" key="17">
    <source>
        <dbReference type="PROSITE" id="PS50268"/>
    </source>
</evidence>
<evidence type="ECO:0000256" key="10">
    <source>
        <dbReference type="ARBA" id="ARBA00022989"/>
    </source>
</evidence>
<feature type="domain" description="Cadherin" evidence="17">
    <location>
        <begin position="311"/>
        <end position="430"/>
    </location>
</feature>
<keyword evidence="4 14" id="KW-0812">Transmembrane</keyword>
<dbReference type="SUPFAM" id="SSF49313">
    <property type="entry name" value="Cadherin-like"/>
    <property type="match status" value="6"/>
</dbReference>
<dbReference type="GO" id="GO:0007156">
    <property type="term" value="P:homophilic cell adhesion via plasma membrane adhesion molecules"/>
    <property type="evidence" value="ECO:0007669"/>
    <property type="project" value="InterPro"/>
</dbReference>
<dbReference type="SMART" id="SM00112">
    <property type="entry name" value="CA"/>
    <property type="match status" value="4"/>
</dbReference>
<dbReference type="PROSITE" id="PS50268">
    <property type="entry name" value="CADHERIN_2"/>
    <property type="match status" value="5"/>
</dbReference>
<name>V9K9F2_CALMI</name>
<dbReference type="InterPro" id="IPR009122">
    <property type="entry name" value="Desmosomal_cadherin"/>
</dbReference>
<dbReference type="Gene3D" id="2.60.40.60">
    <property type="entry name" value="Cadherins"/>
    <property type="match status" value="6"/>
</dbReference>
<evidence type="ECO:0000313" key="18">
    <source>
        <dbReference type="EMBL" id="AFO94399.1"/>
    </source>
</evidence>
<keyword evidence="11 16" id="KW-0472">Membrane</keyword>
<dbReference type="InterPro" id="IPR000233">
    <property type="entry name" value="Cadherin_Y-type_LIR"/>
</dbReference>
<evidence type="ECO:0000256" key="12">
    <source>
        <dbReference type="ARBA" id="ARBA00023180"/>
    </source>
</evidence>
<proteinExistence type="evidence at transcript level"/>
<dbReference type="GO" id="GO:0016339">
    <property type="term" value="P:calcium-dependent cell-cell adhesion via plasma membrane cell adhesion molecules"/>
    <property type="evidence" value="ECO:0007669"/>
    <property type="project" value="TreeGrafter"/>
</dbReference>
<comment type="subcellular location">
    <subcellularLocation>
        <location evidence="2">Cell junction</location>
        <location evidence="2">Desmosome</location>
    </subcellularLocation>
    <subcellularLocation>
        <location evidence="1 14">Cell membrane</location>
        <topology evidence="1 14">Single-pass type I membrane protein</topology>
    </subcellularLocation>
</comment>
<dbReference type="InterPro" id="IPR020894">
    <property type="entry name" value="Cadherin_CS"/>
</dbReference>
<dbReference type="FunFam" id="2.60.40.60:FF:000011">
    <property type="entry name" value="Cadherin 1"/>
    <property type="match status" value="1"/>
</dbReference>
<dbReference type="GO" id="GO:0016342">
    <property type="term" value="C:catenin complex"/>
    <property type="evidence" value="ECO:0007669"/>
    <property type="project" value="TreeGrafter"/>
</dbReference>
<dbReference type="GO" id="GO:0008013">
    <property type="term" value="F:beta-catenin binding"/>
    <property type="evidence" value="ECO:0007669"/>
    <property type="project" value="TreeGrafter"/>
</dbReference>
<dbReference type="GO" id="GO:0007043">
    <property type="term" value="P:cell-cell junction assembly"/>
    <property type="evidence" value="ECO:0007669"/>
    <property type="project" value="TreeGrafter"/>
</dbReference>
<evidence type="ECO:0000256" key="8">
    <source>
        <dbReference type="ARBA" id="ARBA00022889"/>
    </source>
</evidence>
<keyword evidence="9" id="KW-0965">Cell junction</keyword>
<dbReference type="EMBL" id="JW861882">
    <property type="protein sequence ID" value="AFO94399.1"/>
    <property type="molecule type" value="mRNA"/>
</dbReference>